<dbReference type="Gene3D" id="1.10.10.10">
    <property type="entry name" value="Winged helix-like DNA-binding domain superfamily/Winged helix DNA-binding domain"/>
    <property type="match status" value="1"/>
</dbReference>
<dbReference type="Proteomes" id="UP000652013">
    <property type="component" value="Unassembled WGS sequence"/>
</dbReference>
<evidence type="ECO:0000256" key="2">
    <source>
        <dbReference type="ARBA" id="ARBA00023125"/>
    </source>
</evidence>
<name>A0A8J3YE30_9ACTN</name>
<proteinExistence type="predicted"/>
<dbReference type="InterPro" id="IPR000792">
    <property type="entry name" value="Tscrpt_reg_LuxR_C"/>
</dbReference>
<gene>
    <name evidence="5" type="ORF">Sya03_55710</name>
</gene>
<dbReference type="CDD" id="cd06170">
    <property type="entry name" value="LuxR_C_like"/>
    <property type="match status" value="1"/>
</dbReference>
<dbReference type="PANTHER" id="PTHR44688">
    <property type="entry name" value="DNA-BINDING TRANSCRIPTIONAL ACTIVATOR DEVR_DOSR"/>
    <property type="match status" value="1"/>
</dbReference>
<organism evidence="5 6">
    <name type="scientific">Spirilliplanes yamanashiensis</name>
    <dbReference type="NCBI Taxonomy" id="42233"/>
    <lineage>
        <taxon>Bacteria</taxon>
        <taxon>Bacillati</taxon>
        <taxon>Actinomycetota</taxon>
        <taxon>Actinomycetes</taxon>
        <taxon>Micromonosporales</taxon>
        <taxon>Micromonosporaceae</taxon>
        <taxon>Spirilliplanes</taxon>
    </lineage>
</organism>
<evidence type="ECO:0000313" key="6">
    <source>
        <dbReference type="Proteomes" id="UP000652013"/>
    </source>
</evidence>
<evidence type="ECO:0000256" key="3">
    <source>
        <dbReference type="ARBA" id="ARBA00023163"/>
    </source>
</evidence>
<dbReference type="PROSITE" id="PS50043">
    <property type="entry name" value="HTH_LUXR_2"/>
    <property type="match status" value="1"/>
</dbReference>
<keyword evidence="1" id="KW-0805">Transcription regulation</keyword>
<dbReference type="InterPro" id="IPR003018">
    <property type="entry name" value="GAF"/>
</dbReference>
<dbReference type="SUPFAM" id="SSF55781">
    <property type="entry name" value="GAF domain-like"/>
    <property type="match status" value="1"/>
</dbReference>
<dbReference type="InterPro" id="IPR036388">
    <property type="entry name" value="WH-like_DNA-bd_sf"/>
</dbReference>
<keyword evidence="3" id="KW-0804">Transcription</keyword>
<evidence type="ECO:0000313" key="5">
    <source>
        <dbReference type="EMBL" id="GIJ06219.1"/>
    </source>
</evidence>
<dbReference type="Pfam" id="PF13185">
    <property type="entry name" value="GAF_2"/>
    <property type="match status" value="1"/>
</dbReference>
<evidence type="ECO:0000256" key="1">
    <source>
        <dbReference type="ARBA" id="ARBA00023015"/>
    </source>
</evidence>
<dbReference type="SMART" id="SM00421">
    <property type="entry name" value="HTH_LUXR"/>
    <property type="match status" value="1"/>
</dbReference>
<dbReference type="Gene3D" id="3.30.450.40">
    <property type="match status" value="1"/>
</dbReference>
<keyword evidence="2" id="KW-0238">DNA-binding</keyword>
<dbReference type="PANTHER" id="PTHR44688:SF16">
    <property type="entry name" value="DNA-BINDING TRANSCRIPTIONAL ACTIVATOR DEVR_DOSR"/>
    <property type="match status" value="1"/>
</dbReference>
<dbReference type="InterPro" id="IPR029016">
    <property type="entry name" value="GAF-like_dom_sf"/>
</dbReference>
<dbReference type="SMART" id="SM00065">
    <property type="entry name" value="GAF"/>
    <property type="match status" value="1"/>
</dbReference>
<evidence type="ECO:0000259" key="4">
    <source>
        <dbReference type="PROSITE" id="PS50043"/>
    </source>
</evidence>
<dbReference type="EMBL" id="BOOY01000039">
    <property type="protein sequence ID" value="GIJ06219.1"/>
    <property type="molecule type" value="Genomic_DNA"/>
</dbReference>
<dbReference type="AlphaFoldDB" id="A0A8J3YE30"/>
<dbReference type="SUPFAM" id="SSF46894">
    <property type="entry name" value="C-terminal effector domain of the bipartite response regulators"/>
    <property type="match status" value="1"/>
</dbReference>
<dbReference type="RefSeq" id="WP_203941403.1">
    <property type="nucleotide sequence ID" value="NZ_BAAAGJ010000014.1"/>
</dbReference>
<dbReference type="GO" id="GO:0003677">
    <property type="term" value="F:DNA binding"/>
    <property type="evidence" value="ECO:0007669"/>
    <property type="project" value="UniProtKB-KW"/>
</dbReference>
<dbReference type="PRINTS" id="PR00038">
    <property type="entry name" value="HTHLUXR"/>
</dbReference>
<comment type="caution">
    <text evidence="5">The sequence shown here is derived from an EMBL/GenBank/DDBJ whole genome shotgun (WGS) entry which is preliminary data.</text>
</comment>
<dbReference type="GO" id="GO:0006355">
    <property type="term" value="P:regulation of DNA-templated transcription"/>
    <property type="evidence" value="ECO:0007669"/>
    <property type="project" value="InterPro"/>
</dbReference>
<keyword evidence="6" id="KW-1185">Reference proteome</keyword>
<protein>
    <recommendedName>
        <fullName evidence="4">HTH luxR-type domain-containing protein</fullName>
    </recommendedName>
</protein>
<sequence length="342" mass="36053">MAELPLGGFEVVSELGQIAASGQGTVAQRAEAVLEALHRLVPFQAAVIHLLDPDRRAATPVVSRGYGAAVSEFMASPANSEEIELFGLARDRAALRLRDLPVPAERVRVWAEYLWPAGFREGLAVGLFTADGRHLGVLGLNTDTDRHPTEAARDLIGALAPTIAKAVDPTRSIAEMARIVSPARAGILLTRAGNALPLSGLPGHPLLDVGSTVLAVVARQLLGSGGYGSFLCPDGAPDAVRSHVRITLLACPPDAPQYMVAVVLLSPPGDLLGLTDRELEILGLLVEGWPNRRIAAALYIAQRTVAAHIEHILPKLGAPTRTLAAVRALRLGLYVPLPLAVI</sequence>
<accession>A0A8J3YE30</accession>
<dbReference type="Pfam" id="PF00196">
    <property type="entry name" value="GerE"/>
    <property type="match status" value="1"/>
</dbReference>
<reference evidence="5" key="1">
    <citation type="submission" date="2021-01" db="EMBL/GenBank/DDBJ databases">
        <title>Whole genome shotgun sequence of Spirilliplanes yamanashiensis NBRC 15828.</title>
        <authorList>
            <person name="Komaki H."/>
            <person name="Tamura T."/>
        </authorList>
    </citation>
    <scope>NUCLEOTIDE SEQUENCE</scope>
    <source>
        <strain evidence="5">NBRC 15828</strain>
    </source>
</reference>
<dbReference type="InterPro" id="IPR016032">
    <property type="entry name" value="Sig_transdc_resp-reg_C-effctor"/>
</dbReference>
<dbReference type="PROSITE" id="PS00622">
    <property type="entry name" value="HTH_LUXR_1"/>
    <property type="match status" value="1"/>
</dbReference>
<feature type="domain" description="HTH luxR-type" evidence="4">
    <location>
        <begin position="267"/>
        <end position="332"/>
    </location>
</feature>